<proteinExistence type="predicted"/>
<dbReference type="EMBL" id="HBNR01015441">
    <property type="protein sequence ID" value="CAE4570484.1"/>
    <property type="molecule type" value="Transcribed_RNA"/>
</dbReference>
<accession>A0A7S4Q419</accession>
<name>A0A7S4Q419_9DINO</name>
<dbReference type="AlphaFoldDB" id="A0A7S4Q419"/>
<keyword evidence="2" id="KW-1133">Transmembrane helix</keyword>
<feature type="compositionally biased region" description="Acidic residues" evidence="1">
    <location>
        <begin position="70"/>
        <end position="90"/>
    </location>
</feature>
<feature type="compositionally biased region" description="Low complexity" evidence="1">
    <location>
        <begin position="13"/>
        <end position="33"/>
    </location>
</feature>
<keyword evidence="2" id="KW-0472">Membrane</keyword>
<evidence type="ECO:0000313" key="3">
    <source>
        <dbReference type="EMBL" id="CAE4570484.1"/>
    </source>
</evidence>
<feature type="transmembrane region" description="Helical" evidence="2">
    <location>
        <begin position="187"/>
        <end position="207"/>
    </location>
</feature>
<feature type="transmembrane region" description="Helical" evidence="2">
    <location>
        <begin position="155"/>
        <end position="175"/>
    </location>
</feature>
<keyword evidence="2" id="KW-0812">Transmembrane</keyword>
<organism evidence="3">
    <name type="scientific">Alexandrium monilatum</name>
    <dbReference type="NCBI Taxonomy" id="311494"/>
    <lineage>
        <taxon>Eukaryota</taxon>
        <taxon>Sar</taxon>
        <taxon>Alveolata</taxon>
        <taxon>Dinophyceae</taxon>
        <taxon>Gonyaulacales</taxon>
        <taxon>Pyrocystaceae</taxon>
        <taxon>Alexandrium</taxon>
    </lineage>
</organism>
<feature type="transmembrane region" description="Helical" evidence="2">
    <location>
        <begin position="476"/>
        <end position="502"/>
    </location>
</feature>
<sequence length="526" mass="57313">MVRDTVGSPKGLRSPAGRPGSSQSRPGSNQRQRAYLSRVARAAAKDGGSSPKSGSRPNTRGSSESKDSYDSDPDAEAEEDAESLDSEAEREEQMTRLLFSNKMNEMRVNRPPKVANTPAPPYYPVRLPQHPPIGLIMPRQETSIGRLLNSSSGRFVTFTLTLLCFGISSAGIVLWQEPERVLNDEAAPMLLLTLACVTVMYALLPALAKKAGMAPTDRGVDWKPYFVLYRIAYFASVPAFFCLGFGFGSKTGFGQAQGTAGQVSISQLDITSMNYFEAYDGFVALNLTKGIVETLRVTSHGTKAVPRASRFRDARLRINREPYSDSVEPTLPPGAIKSFRIAPVFSRWSICVSRYYMSVACLQSNPVVGWAIVKTSSMCSHMFSVACKNPIIAMDPIYHCSSASPVNGSRSRDPISGLCGRVAKPPPEAVLDELSAILLEEGWPNTGLPNISQAWLDVSPDDCIAHPQDCIEKWNLVGAIGLGFSGVTVLCTMWACVLDCVVDRRIREARSFFEDVQKVTAPKSFA</sequence>
<feature type="region of interest" description="Disordered" evidence="1">
    <location>
        <begin position="1"/>
        <end position="92"/>
    </location>
</feature>
<evidence type="ECO:0000256" key="1">
    <source>
        <dbReference type="SAM" id="MobiDB-lite"/>
    </source>
</evidence>
<protein>
    <submittedName>
        <fullName evidence="3">Uncharacterized protein</fullName>
    </submittedName>
</protein>
<gene>
    <name evidence="3" type="ORF">AMON00008_LOCUS10103</name>
</gene>
<reference evidence="3" key="1">
    <citation type="submission" date="2021-01" db="EMBL/GenBank/DDBJ databases">
        <authorList>
            <person name="Corre E."/>
            <person name="Pelletier E."/>
            <person name="Niang G."/>
            <person name="Scheremetjew M."/>
            <person name="Finn R."/>
            <person name="Kale V."/>
            <person name="Holt S."/>
            <person name="Cochrane G."/>
            <person name="Meng A."/>
            <person name="Brown T."/>
            <person name="Cohen L."/>
        </authorList>
    </citation>
    <scope>NUCLEOTIDE SEQUENCE</scope>
    <source>
        <strain evidence="3">CCMP3105</strain>
    </source>
</reference>
<evidence type="ECO:0000256" key="2">
    <source>
        <dbReference type="SAM" id="Phobius"/>
    </source>
</evidence>
<feature type="compositionally biased region" description="Polar residues" evidence="1">
    <location>
        <begin position="50"/>
        <end position="62"/>
    </location>
</feature>
<feature type="transmembrane region" description="Helical" evidence="2">
    <location>
        <begin position="227"/>
        <end position="247"/>
    </location>
</feature>